<reference evidence="1 2" key="1">
    <citation type="journal article" date="2022" name="Nat. Ecol. Evol.">
        <title>A masculinizing supergene underlies an exaggerated male reproductive morph in a spider.</title>
        <authorList>
            <person name="Hendrickx F."/>
            <person name="De Corte Z."/>
            <person name="Sonet G."/>
            <person name="Van Belleghem S.M."/>
            <person name="Kostlbacher S."/>
            <person name="Vangestel C."/>
        </authorList>
    </citation>
    <scope>NUCLEOTIDE SEQUENCE [LARGE SCALE GENOMIC DNA]</scope>
    <source>
        <strain evidence="1">W744_W776</strain>
    </source>
</reference>
<name>A0AAV6VHA1_9ARAC</name>
<accession>A0AAV6VHA1</accession>
<dbReference type="EMBL" id="JAFNEN010000090">
    <property type="protein sequence ID" value="KAG8195294.1"/>
    <property type="molecule type" value="Genomic_DNA"/>
</dbReference>
<gene>
    <name evidence="1" type="ORF">JTE90_028443</name>
</gene>
<evidence type="ECO:0000313" key="2">
    <source>
        <dbReference type="Proteomes" id="UP000827092"/>
    </source>
</evidence>
<organism evidence="1 2">
    <name type="scientific">Oedothorax gibbosus</name>
    <dbReference type="NCBI Taxonomy" id="931172"/>
    <lineage>
        <taxon>Eukaryota</taxon>
        <taxon>Metazoa</taxon>
        <taxon>Ecdysozoa</taxon>
        <taxon>Arthropoda</taxon>
        <taxon>Chelicerata</taxon>
        <taxon>Arachnida</taxon>
        <taxon>Araneae</taxon>
        <taxon>Araneomorphae</taxon>
        <taxon>Entelegynae</taxon>
        <taxon>Araneoidea</taxon>
        <taxon>Linyphiidae</taxon>
        <taxon>Erigoninae</taxon>
        <taxon>Oedothorax</taxon>
    </lineage>
</organism>
<keyword evidence="2" id="KW-1185">Reference proteome</keyword>
<evidence type="ECO:0000313" key="1">
    <source>
        <dbReference type="EMBL" id="KAG8195294.1"/>
    </source>
</evidence>
<proteinExistence type="predicted"/>
<dbReference type="AlphaFoldDB" id="A0AAV6VHA1"/>
<sequence length="67" mass="7650">MRAQRVFGGSSHSEARVEWGKRAASLVWGAKGARTVAPRLGLGRFGNRDVKCHVLEKVRKKWKWEIF</sequence>
<protein>
    <submittedName>
        <fullName evidence="1">Uncharacterized protein</fullName>
    </submittedName>
</protein>
<comment type="caution">
    <text evidence="1">The sequence shown here is derived from an EMBL/GenBank/DDBJ whole genome shotgun (WGS) entry which is preliminary data.</text>
</comment>
<dbReference type="Proteomes" id="UP000827092">
    <property type="component" value="Unassembled WGS sequence"/>
</dbReference>